<evidence type="ECO:0000313" key="5">
    <source>
        <dbReference type="Proteomes" id="UP000803844"/>
    </source>
</evidence>
<evidence type="ECO:0008006" key="6">
    <source>
        <dbReference type="Google" id="ProtNLM"/>
    </source>
</evidence>
<dbReference type="SUPFAM" id="SSF48403">
    <property type="entry name" value="Ankyrin repeat"/>
    <property type="match status" value="2"/>
</dbReference>
<dbReference type="OrthoDB" id="10252171at2759"/>
<feature type="non-terminal residue" evidence="4">
    <location>
        <position position="574"/>
    </location>
</feature>
<sequence length="574" mass="62996">MGYTSALNEAARWGDPETIQLLLDAGETIPSAEGCYHNPLQMAGEYANFRAIEALLKAGASPETRWTDWTNPNETSLIFATNRGYIECVRALVEHGANGESKTDNHPKTALASAAAYSTREVFDYLRTRGADVNHGGERSRPPLLASVWRGDVDIDLVKSLIQDGADVNARAENPRGWRPIHAAYDNVTALNALLDAGADINSRSDSASTVLLLASRWNFRDVVEALVDYKGKEKLDLECEFTSEDDEPHLDGMTPLCFACRNGRVDIMRLLLEAGANATHRTRSGSFPLLLCFGLDVDGKTREMAEDAVRSILEYLSPSELNQRDNDGNTVLHHIGPWHTVSVVRCLVNIGLDPSARNDNDYSHLMKAVDAGHRDAASYLISKGADIHLGSPRLGSPLRMACRNADLPLVRLLVEAGADVNELDQRSGESILQACMVDRHGSQAVIKYLVEEQKTDVNLGGGRYKHPMINNARSGYIDCELIAELLVRNGAKVNARDEAGRMPIHYSVLRGTWFMQTLLDLGSDVEATDKLGRGILHYVASVGSFSHLTMLKDAGESRVHWDVPDCDGWTPLL</sequence>
<organism evidence="4 5">
    <name type="scientific">Cryphonectria parasitica (strain ATCC 38755 / EP155)</name>
    <dbReference type="NCBI Taxonomy" id="660469"/>
    <lineage>
        <taxon>Eukaryota</taxon>
        <taxon>Fungi</taxon>
        <taxon>Dikarya</taxon>
        <taxon>Ascomycota</taxon>
        <taxon>Pezizomycotina</taxon>
        <taxon>Sordariomycetes</taxon>
        <taxon>Sordariomycetidae</taxon>
        <taxon>Diaporthales</taxon>
        <taxon>Cryphonectriaceae</taxon>
        <taxon>Cryphonectria-Endothia species complex</taxon>
        <taxon>Cryphonectria</taxon>
    </lineage>
</organism>
<dbReference type="PANTHER" id="PTHR24198">
    <property type="entry name" value="ANKYRIN REPEAT AND PROTEIN KINASE DOMAIN-CONTAINING PROTEIN"/>
    <property type="match status" value="1"/>
</dbReference>
<feature type="repeat" description="ANK" evidence="3">
    <location>
        <begin position="394"/>
        <end position="426"/>
    </location>
</feature>
<evidence type="ECO:0000256" key="2">
    <source>
        <dbReference type="ARBA" id="ARBA00023043"/>
    </source>
</evidence>
<dbReference type="PANTHER" id="PTHR24198:SF193">
    <property type="match status" value="1"/>
</dbReference>
<dbReference type="AlphaFoldDB" id="A0A9P5CQX1"/>
<dbReference type="Pfam" id="PF00023">
    <property type="entry name" value="Ank"/>
    <property type="match status" value="2"/>
</dbReference>
<protein>
    <recommendedName>
        <fullName evidence="6">Ankyrin</fullName>
    </recommendedName>
</protein>
<dbReference type="InterPro" id="IPR036770">
    <property type="entry name" value="Ankyrin_rpt-contain_sf"/>
</dbReference>
<feature type="repeat" description="ANK" evidence="3">
    <location>
        <begin position="139"/>
        <end position="173"/>
    </location>
</feature>
<keyword evidence="2 3" id="KW-0040">ANK repeat</keyword>
<keyword evidence="5" id="KW-1185">Reference proteome</keyword>
<dbReference type="Gene3D" id="1.25.40.20">
    <property type="entry name" value="Ankyrin repeat-containing domain"/>
    <property type="match status" value="4"/>
</dbReference>
<dbReference type="PRINTS" id="PR01415">
    <property type="entry name" value="ANKYRIN"/>
</dbReference>
<dbReference type="SMART" id="SM00248">
    <property type="entry name" value="ANK"/>
    <property type="match status" value="13"/>
</dbReference>
<reference evidence="4" key="1">
    <citation type="journal article" date="2020" name="Phytopathology">
        <title>Genome sequence of the chestnut blight fungus Cryphonectria parasitica EP155: A fundamental resource for an archetypical invasive plant pathogen.</title>
        <authorList>
            <person name="Crouch J.A."/>
            <person name="Dawe A."/>
            <person name="Aerts A."/>
            <person name="Barry K."/>
            <person name="Churchill A.C.L."/>
            <person name="Grimwood J."/>
            <person name="Hillman B."/>
            <person name="Milgroom M.G."/>
            <person name="Pangilinan J."/>
            <person name="Smith M."/>
            <person name="Salamov A."/>
            <person name="Schmutz J."/>
            <person name="Yadav J."/>
            <person name="Grigoriev I.V."/>
            <person name="Nuss D."/>
        </authorList>
    </citation>
    <scope>NUCLEOTIDE SEQUENCE</scope>
    <source>
        <strain evidence="4">EP155</strain>
    </source>
</reference>
<dbReference type="Proteomes" id="UP000803844">
    <property type="component" value="Unassembled WGS sequence"/>
</dbReference>
<feature type="repeat" description="ANK" evidence="3">
    <location>
        <begin position="252"/>
        <end position="284"/>
    </location>
</feature>
<dbReference type="GeneID" id="63843203"/>
<dbReference type="EMBL" id="MU032346">
    <property type="protein sequence ID" value="KAF3766656.1"/>
    <property type="molecule type" value="Genomic_DNA"/>
</dbReference>
<evidence type="ECO:0000256" key="3">
    <source>
        <dbReference type="PROSITE-ProRule" id="PRU00023"/>
    </source>
</evidence>
<accession>A0A9P5CQX1</accession>
<feature type="repeat" description="ANK" evidence="3">
    <location>
        <begin position="361"/>
        <end position="393"/>
    </location>
</feature>
<keyword evidence="1" id="KW-0677">Repeat</keyword>
<comment type="caution">
    <text evidence="4">The sequence shown here is derived from an EMBL/GenBank/DDBJ whole genome shotgun (WGS) entry which is preliminary data.</text>
</comment>
<dbReference type="PROSITE" id="PS50088">
    <property type="entry name" value="ANK_REPEAT"/>
    <property type="match status" value="5"/>
</dbReference>
<dbReference type="RefSeq" id="XP_040777617.1">
    <property type="nucleotide sequence ID" value="XM_040926074.1"/>
</dbReference>
<feature type="repeat" description="ANK" evidence="3">
    <location>
        <begin position="72"/>
        <end position="104"/>
    </location>
</feature>
<name>A0A9P5CQX1_CRYP1</name>
<proteinExistence type="predicted"/>
<dbReference type="InterPro" id="IPR002110">
    <property type="entry name" value="Ankyrin_rpt"/>
</dbReference>
<dbReference type="Pfam" id="PF12796">
    <property type="entry name" value="Ank_2"/>
    <property type="match status" value="3"/>
</dbReference>
<evidence type="ECO:0000256" key="1">
    <source>
        <dbReference type="ARBA" id="ARBA00022737"/>
    </source>
</evidence>
<evidence type="ECO:0000313" key="4">
    <source>
        <dbReference type="EMBL" id="KAF3766656.1"/>
    </source>
</evidence>
<dbReference type="PROSITE" id="PS50297">
    <property type="entry name" value="ANK_REP_REGION"/>
    <property type="match status" value="3"/>
</dbReference>
<gene>
    <name evidence="4" type="ORF">M406DRAFT_86207</name>
</gene>